<feature type="non-terminal residue" evidence="2">
    <location>
        <position position="1"/>
    </location>
</feature>
<dbReference type="STRING" id="283909.R7U4J7"/>
<organism evidence="2">
    <name type="scientific">Capitella teleta</name>
    <name type="common">Polychaete worm</name>
    <dbReference type="NCBI Taxonomy" id="283909"/>
    <lineage>
        <taxon>Eukaryota</taxon>
        <taxon>Metazoa</taxon>
        <taxon>Spiralia</taxon>
        <taxon>Lophotrochozoa</taxon>
        <taxon>Annelida</taxon>
        <taxon>Polychaeta</taxon>
        <taxon>Sedentaria</taxon>
        <taxon>Scolecida</taxon>
        <taxon>Capitellidae</taxon>
        <taxon>Capitella</taxon>
    </lineage>
</organism>
<dbReference type="InterPro" id="IPR001810">
    <property type="entry name" value="F-box_dom"/>
</dbReference>
<dbReference type="SMART" id="SM00256">
    <property type="entry name" value="FBOX"/>
    <property type="match status" value="1"/>
</dbReference>
<proteinExistence type="predicted"/>
<dbReference type="OrthoDB" id="3219396at2759"/>
<feature type="domain" description="F-box" evidence="1">
    <location>
        <begin position="6"/>
        <end position="52"/>
    </location>
</feature>
<evidence type="ECO:0000313" key="2">
    <source>
        <dbReference type="EMBL" id="ELU01021.1"/>
    </source>
</evidence>
<dbReference type="AlphaFoldDB" id="R7U4J7"/>
<dbReference type="InterPro" id="IPR036047">
    <property type="entry name" value="F-box-like_dom_sf"/>
</dbReference>
<sequence length="79" mass="9242">LVKGHVDYLPRLKKDLILRIVQCLELEDIGSMAQVSRQFRELCEGDDLWQRVYSENSEMPISEELQSLAEAVGWKKLFF</sequence>
<dbReference type="Gene3D" id="1.20.1280.50">
    <property type="match status" value="1"/>
</dbReference>
<gene>
    <name evidence="2" type="ORF">CAPTEDRAFT_81787</name>
</gene>
<dbReference type="SUPFAM" id="SSF81383">
    <property type="entry name" value="F-box domain"/>
    <property type="match status" value="1"/>
</dbReference>
<evidence type="ECO:0000259" key="1">
    <source>
        <dbReference type="PROSITE" id="PS50181"/>
    </source>
</evidence>
<dbReference type="EMBL" id="KB305443">
    <property type="protein sequence ID" value="ELU01021.1"/>
    <property type="molecule type" value="Genomic_DNA"/>
</dbReference>
<dbReference type="HOGENOM" id="CLU_2612811_0_0_1"/>
<protein>
    <recommendedName>
        <fullName evidence="1">F-box domain-containing protein</fullName>
    </recommendedName>
</protein>
<feature type="non-terminal residue" evidence="2">
    <location>
        <position position="79"/>
    </location>
</feature>
<dbReference type="Pfam" id="PF12937">
    <property type="entry name" value="F-box-like"/>
    <property type="match status" value="1"/>
</dbReference>
<dbReference type="PROSITE" id="PS50181">
    <property type="entry name" value="FBOX"/>
    <property type="match status" value="1"/>
</dbReference>
<reference evidence="2" key="1">
    <citation type="journal article" date="2013" name="Nature">
        <title>Insights into bilaterian evolution from three spiralian genomes.</title>
        <authorList>
            <person name="Simakov O."/>
            <person name="Marletaz F."/>
            <person name="Cho S.J."/>
            <person name="Edsinger-Gonzales E."/>
            <person name="Havlak P."/>
            <person name="Hellsten U."/>
            <person name="Kuo D.H."/>
            <person name="Larsson T."/>
            <person name="Lv J."/>
            <person name="Arendt D."/>
            <person name="Savage R."/>
            <person name="Osoegawa K."/>
            <person name="de Jong P."/>
            <person name="Grimwood J."/>
            <person name="Chapman J.A."/>
            <person name="Shapiro H."/>
            <person name="Aerts A."/>
            <person name="Otillar R.P."/>
            <person name="Terry A.Y."/>
            <person name="Boore J.L."/>
            <person name="Grigoriev I.V."/>
            <person name="Lindberg D.R."/>
            <person name="Seaver E.C."/>
            <person name="Weisblat D.A."/>
            <person name="Putnam N.H."/>
            <person name="Rokhsar D.S."/>
        </authorList>
    </citation>
    <scope>NUCLEOTIDE SEQUENCE</scope>
    <source>
        <strain evidence="2">I ESC-2004</strain>
    </source>
</reference>
<accession>R7U4J7</accession>
<name>R7U4J7_CAPTE</name>